<accession>A0A8H7Z8B8</accession>
<proteinExistence type="predicted"/>
<dbReference type="AlphaFoldDB" id="A0A8H7Z8B8"/>
<protein>
    <submittedName>
        <fullName evidence="1">Uncharacterized protein</fullName>
    </submittedName>
</protein>
<gene>
    <name evidence="1" type="ORF">I7I52_01678</name>
</gene>
<sequence>MMVGHLRVKSHQLERTTLSSASTISFTCSVERTGCNGLMTSGATTPGRIFGHNLIMLGSYQQREKGMLQPSLMTLCISFPDALKKAQICQI</sequence>
<evidence type="ECO:0000313" key="2">
    <source>
        <dbReference type="Proteomes" id="UP000670092"/>
    </source>
</evidence>
<organism evidence="1 2">
    <name type="scientific">Ajellomyces capsulatus</name>
    <name type="common">Darling's disease fungus</name>
    <name type="synonym">Histoplasma capsulatum</name>
    <dbReference type="NCBI Taxonomy" id="5037"/>
    <lineage>
        <taxon>Eukaryota</taxon>
        <taxon>Fungi</taxon>
        <taxon>Dikarya</taxon>
        <taxon>Ascomycota</taxon>
        <taxon>Pezizomycotina</taxon>
        <taxon>Eurotiomycetes</taxon>
        <taxon>Eurotiomycetidae</taxon>
        <taxon>Onygenales</taxon>
        <taxon>Ajellomycetaceae</taxon>
        <taxon>Histoplasma</taxon>
    </lineage>
</organism>
<comment type="caution">
    <text evidence="1">The sequence shown here is derived from an EMBL/GenBank/DDBJ whole genome shotgun (WGS) entry which is preliminary data.</text>
</comment>
<dbReference type="EMBL" id="JAEVHI010000001">
    <property type="protein sequence ID" value="KAG5303627.1"/>
    <property type="molecule type" value="Genomic_DNA"/>
</dbReference>
<name>A0A8H7Z8B8_AJECA</name>
<dbReference type="Proteomes" id="UP000670092">
    <property type="component" value="Unassembled WGS sequence"/>
</dbReference>
<dbReference type="VEuPathDB" id="FungiDB:I7I52_01678"/>
<evidence type="ECO:0000313" key="1">
    <source>
        <dbReference type="EMBL" id="KAG5303627.1"/>
    </source>
</evidence>
<reference evidence="1 2" key="1">
    <citation type="submission" date="2021-01" db="EMBL/GenBank/DDBJ databases">
        <title>Chromosome-level genome assembly of a human fungal pathogen reveals clustering of transcriptionally co-regulated genes.</title>
        <authorList>
            <person name="Voorhies M."/>
            <person name="Cohen S."/>
            <person name="Shea T.P."/>
            <person name="Petrus S."/>
            <person name="Munoz J.F."/>
            <person name="Poplawski S."/>
            <person name="Goldman W.E."/>
            <person name="Michael T."/>
            <person name="Cuomo C.A."/>
            <person name="Sil A."/>
            <person name="Beyhan S."/>
        </authorList>
    </citation>
    <scope>NUCLEOTIDE SEQUENCE [LARGE SCALE GENOMIC DNA]</scope>
    <source>
        <strain evidence="1 2">G184AR</strain>
    </source>
</reference>